<dbReference type="EMBL" id="GGEC01066012">
    <property type="protein sequence ID" value="MBX46496.1"/>
    <property type="molecule type" value="Transcribed_RNA"/>
</dbReference>
<accession>A0A2P2NVG3</accession>
<reference evidence="1" key="1">
    <citation type="submission" date="2018-02" db="EMBL/GenBank/DDBJ databases">
        <title>Rhizophora mucronata_Transcriptome.</title>
        <authorList>
            <person name="Meera S.P."/>
            <person name="Sreeshan A."/>
            <person name="Augustine A."/>
        </authorList>
    </citation>
    <scope>NUCLEOTIDE SEQUENCE</scope>
    <source>
        <tissue evidence="1">Leaf</tissue>
    </source>
</reference>
<protein>
    <submittedName>
        <fullName evidence="1">Uncharacterized protein</fullName>
    </submittedName>
</protein>
<dbReference type="AlphaFoldDB" id="A0A2P2NVG3"/>
<evidence type="ECO:0000313" key="1">
    <source>
        <dbReference type="EMBL" id="MBX46496.1"/>
    </source>
</evidence>
<organism evidence="1">
    <name type="scientific">Rhizophora mucronata</name>
    <name type="common">Asiatic mangrove</name>
    <dbReference type="NCBI Taxonomy" id="61149"/>
    <lineage>
        <taxon>Eukaryota</taxon>
        <taxon>Viridiplantae</taxon>
        <taxon>Streptophyta</taxon>
        <taxon>Embryophyta</taxon>
        <taxon>Tracheophyta</taxon>
        <taxon>Spermatophyta</taxon>
        <taxon>Magnoliopsida</taxon>
        <taxon>eudicotyledons</taxon>
        <taxon>Gunneridae</taxon>
        <taxon>Pentapetalae</taxon>
        <taxon>rosids</taxon>
        <taxon>fabids</taxon>
        <taxon>Malpighiales</taxon>
        <taxon>Rhizophoraceae</taxon>
        <taxon>Rhizophora</taxon>
    </lineage>
</organism>
<name>A0A2P2NVG3_RHIMU</name>
<sequence length="32" mass="3791">MLAAKEVFFQCFVTSNTLLEPYWICLVYLFLS</sequence>
<proteinExistence type="predicted"/>